<keyword evidence="9" id="KW-1185">Reference proteome</keyword>
<dbReference type="NCBIfam" id="TIGR01012">
    <property type="entry name" value="uS2_euk_arch"/>
    <property type="match status" value="1"/>
</dbReference>
<evidence type="ECO:0000313" key="8">
    <source>
        <dbReference type="EMBL" id="CAK9191955.1"/>
    </source>
</evidence>
<comment type="subcellular location">
    <subcellularLocation>
        <location evidence="1 6">Cytoplasm</location>
    </subcellularLocation>
</comment>
<dbReference type="Gene3D" id="3.40.50.10490">
    <property type="entry name" value="Glucose-6-phosphate isomerase like protein, domain 1"/>
    <property type="match status" value="1"/>
</dbReference>
<accession>A0ABP0TCK3</accession>
<dbReference type="PRINTS" id="PR00395">
    <property type="entry name" value="RIBOSOMALS2"/>
</dbReference>
<dbReference type="Pfam" id="PF00318">
    <property type="entry name" value="Ribosomal_S2"/>
    <property type="match status" value="1"/>
</dbReference>
<evidence type="ECO:0000256" key="1">
    <source>
        <dbReference type="ARBA" id="ARBA00004496"/>
    </source>
</evidence>
<evidence type="ECO:0000256" key="6">
    <source>
        <dbReference type="HAMAP-Rule" id="MF_03015"/>
    </source>
</evidence>
<comment type="similarity">
    <text evidence="2 6">Belongs to the universal ribosomal protein uS2 family.</text>
</comment>
<dbReference type="SUPFAM" id="SSF52313">
    <property type="entry name" value="Ribosomal protein S2"/>
    <property type="match status" value="1"/>
</dbReference>
<dbReference type="PANTHER" id="PTHR11489">
    <property type="entry name" value="40S RIBOSOMAL PROTEIN SA"/>
    <property type="match status" value="1"/>
</dbReference>
<dbReference type="HAMAP" id="MF_03015">
    <property type="entry name" value="Ribosomal_S2_euk"/>
    <property type="match status" value="1"/>
</dbReference>
<keyword evidence="5 6" id="KW-0687">Ribonucleoprotein</keyword>
<comment type="subunit">
    <text evidence="6">Component of the small ribosomal subunit. Mature ribosomes consist of a small (40S) and a large (60S) subunit. The 40S subunit contains about 33 different proteins and 1 molecule of RNA (18S). The 60S subunit contains about 49 different proteins and 3 molecules of RNA (25S, 5.8S and 5S). Interacts with ribosomal protein S21.</text>
</comment>
<gene>
    <name evidence="8" type="ORF">CSSPTR1EN2_LOCUS1649</name>
</gene>
<protein>
    <recommendedName>
        <fullName evidence="6">Small ribosomal subunit protein uS2</fullName>
    </recommendedName>
</protein>
<organism evidence="8 9">
    <name type="scientific">Sphagnum troendelagicum</name>
    <dbReference type="NCBI Taxonomy" id="128251"/>
    <lineage>
        <taxon>Eukaryota</taxon>
        <taxon>Viridiplantae</taxon>
        <taxon>Streptophyta</taxon>
        <taxon>Embryophyta</taxon>
        <taxon>Bryophyta</taxon>
        <taxon>Sphagnophytina</taxon>
        <taxon>Sphagnopsida</taxon>
        <taxon>Sphagnales</taxon>
        <taxon>Sphagnaceae</taxon>
        <taxon>Sphagnum</taxon>
    </lineage>
</organism>
<sequence>MVLSQKEADVQMMLAADVHLGTKNCDFQMERYNEKSIVVISVCVENCDDKGIFIINVGKTWDKLQLAARVIVAIENPQDIIVQSARPYGQDAVLKFAQYTGCQAIAGRHTPGTFTNQLQNTFSEPRLLILTDPRTDHQPIRGAALENIPVIAFCDTDSPMRHVDISIPANNKGKHSIGCLFWLLGRMVLQMRGTGTPSQPWDVMVDLFFYREPDETKDREDEEGGVAEFVPVEYAAPPLPVSGADTQWEGDTAGQWEPDIASVAMPAVVAAPEWTAQVPTAGWEGAVAPVPAGWEGAAPGWESASVAPGNWDPVPQ</sequence>
<dbReference type="InterPro" id="IPR005707">
    <property type="entry name" value="Ribosomal_uS2_euk/arc"/>
</dbReference>
<reference evidence="8 9" key="1">
    <citation type="submission" date="2024-02" db="EMBL/GenBank/DDBJ databases">
        <authorList>
            <consortium name="ELIXIR-Norway"/>
            <consortium name="Elixir Norway"/>
        </authorList>
    </citation>
    <scope>NUCLEOTIDE SEQUENCE [LARGE SCALE GENOMIC DNA]</scope>
</reference>
<dbReference type="Proteomes" id="UP001497512">
    <property type="component" value="Chromosome 1"/>
</dbReference>
<keyword evidence="4 6" id="KW-0689">Ribosomal protein</keyword>
<evidence type="ECO:0000256" key="4">
    <source>
        <dbReference type="ARBA" id="ARBA00022980"/>
    </source>
</evidence>
<evidence type="ECO:0000256" key="3">
    <source>
        <dbReference type="ARBA" id="ARBA00022490"/>
    </source>
</evidence>
<evidence type="ECO:0000313" key="9">
    <source>
        <dbReference type="Proteomes" id="UP001497512"/>
    </source>
</evidence>
<evidence type="ECO:0000256" key="2">
    <source>
        <dbReference type="ARBA" id="ARBA00006242"/>
    </source>
</evidence>
<dbReference type="EMBL" id="OZ019893">
    <property type="protein sequence ID" value="CAK9191955.1"/>
    <property type="molecule type" value="Genomic_DNA"/>
</dbReference>
<evidence type="ECO:0000256" key="7">
    <source>
        <dbReference type="SAM" id="MobiDB-lite"/>
    </source>
</evidence>
<comment type="function">
    <text evidence="6">Required for the assembly and/or stability of the 40S ribosomal subunit. Required for the processing of the 20S rRNA-precursor to mature 18S rRNA in a late step of the maturation of 40S ribosomal subunits.</text>
</comment>
<keyword evidence="3 6" id="KW-0963">Cytoplasm</keyword>
<dbReference type="InterPro" id="IPR027498">
    <property type="entry name" value="Ribosomal_uS2_euk"/>
</dbReference>
<dbReference type="InterPro" id="IPR023591">
    <property type="entry name" value="Ribosomal_uS2_flav_dom_sf"/>
</dbReference>
<dbReference type="CDD" id="cd01425">
    <property type="entry name" value="RPS2"/>
    <property type="match status" value="1"/>
</dbReference>
<proteinExistence type="inferred from homology"/>
<dbReference type="InterPro" id="IPR001865">
    <property type="entry name" value="Ribosomal_uS2"/>
</dbReference>
<name>A0ABP0TCK3_9BRYO</name>
<feature type="region of interest" description="Disordered" evidence="7">
    <location>
        <begin position="294"/>
        <end position="316"/>
    </location>
</feature>
<evidence type="ECO:0000256" key="5">
    <source>
        <dbReference type="ARBA" id="ARBA00023274"/>
    </source>
</evidence>